<dbReference type="GO" id="GO:0090482">
    <property type="term" value="F:vitamin transmembrane transporter activity"/>
    <property type="evidence" value="ECO:0007669"/>
    <property type="project" value="InterPro"/>
</dbReference>
<protein>
    <submittedName>
        <fullName evidence="3">Uncharacterized protein</fullName>
    </submittedName>
</protein>
<evidence type="ECO:0000313" key="4">
    <source>
        <dbReference type="Proteomes" id="UP000252519"/>
    </source>
</evidence>
<dbReference type="Pfam" id="PF01770">
    <property type="entry name" value="Folate_carrier"/>
    <property type="match status" value="1"/>
</dbReference>
<dbReference type="STRING" id="29170.A0A368FUE5"/>
<dbReference type="EMBL" id="JOJR01000783">
    <property type="protein sequence ID" value="RCN34415.1"/>
    <property type="molecule type" value="Genomic_DNA"/>
</dbReference>
<dbReference type="AlphaFoldDB" id="A0A368FUE5"/>
<dbReference type="InterPro" id="IPR002666">
    <property type="entry name" value="Folate_carrier"/>
</dbReference>
<accession>A0A368FUE5</accession>
<dbReference type="Proteomes" id="UP000252519">
    <property type="component" value="Unassembled WGS sequence"/>
</dbReference>
<dbReference type="PANTHER" id="PTHR10686">
    <property type="entry name" value="FOLATE TRANSPORTER"/>
    <property type="match status" value="1"/>
</dbReference>
<keyword evidence="2" id="KW-1133">Transmembrane helix</keyword>
<keyword evidence="4" id="KW-1185">Reference proteome</keyword>
<organism evidence="3 4">
    <name type="scientific">Ancylostoma caninum</name>
    <name type="common">Dog hookworm</name>
    <dbReference type="NCBI Taxonomy" id="29170"/>
    <lineage>
        <taxon>Eukaryota</taxon>
        <taxon>Metazoa</taxon>
        <taxon>Ecdysozoa</taxon>
        <taxon>Nematoda</taxon>
        <taxon>Chromadorea</taxon>
        <taxon>Rhabditida</taxon>
        <taxon>Rhabditina</taxon>
        <taxon>Rhabditomorpha</taxon>
        <taxon>Strongyloidea</taxon>
        <taxon>Ancylostomatidae</taxon>
        <taxon>Ancylostomatinae</taxon>
        <taxon>Ancylostoma</taxon>
    </lineage>
</organism>
<evidence type="ECO:0000313" key="3">
    <source>
        <dbReference type="EMBL" id="RCN34415.1"/>
    </source>
</evidence>
<comment type="caution">
    <text evidence="3">The sequence shown here is derived from an EMBL/GenBank/DDBJ whole genome shotgun (WGS) entry which is preliminary data.</text>
</comment>
<keyword evidence="2" id="KW-0812">Transmembrane</keyword>
<comment type="similarity">
    <text evidence="1">Belongs to the reduced folate carrier (RFC) transporter (TC 2.A.48) family.</text>
</comment>
<gene>
    <name evidence="3" type="ORF">ANCCAN_19743</name>
</gene>
<dbReference type="GO" id="GO:0005886">
    <property type="term" value="C:plasma membrane"/>
    <property type="evidence" value="ECO:0007669"/>
    <property type="project" value="TreeGrafter"/>
</dbReference>
<dbReference type="PANTHER" id="PTHR10686:SF18">
    <property type="entry name" value="IP11787P-RELATED"/>
    <property type="match status" value="1"/>
</dbReference>
<dbReference type="OrthoDB" id="18814at2759"/>
<sequence>MFLAGRSGTSSTGKDEQSAYYVPGICGVQGALPSDDNDHSLLSSRIIGKSICGQMDFRFNLADSLETASYGLVFGLNTFIALVLQSILTLVVTSSFGLALSIRPQFEVYSGCHFVVAAIFIAPPIYRCCRKCFTTREK</sequence>
<feature type="transmembrane region" description="Helical" evidence="2">
    <location>
        <begin position="79"/>
        <end position="102"/>
    </location>
</feature>
<reference evidence="3 4" key="1">
    <citation type="submission" date="2014-10" db="EMBL/GenBank/DDBJ databases">
        <title>Draft genome of the hookworm Ancylostoma caninum.</title>
        <authorList>
            <person name="Mitreva M."/>
        </authorList>
    </citation>
    <scope>NUCLEOTIDE SEQUENCE [LARGE SCALE GENOMIC DNA]</scope>
    <source>
        <strain evidence="3 4">Baltimore</strain>
    </source>
</reference>
<proteinExistence type="inferred from homology"/>
<evidence type="ECO:0000256" key="2">
    <source>
        <dbReference type="SAM" id="Phobius"/>
    </source>
</evidence>
<keyword evidence="2" id="KW-0472">Membrane</keyword>
<feature type="transmembrane region" description="Helical" evidence="2">
    <location>
        <begin position="108"/>
        <end position="126"/>
    </location>
</feature>
<evidence type="ECO:0000256" key="1">
    <source>
        <dbReference type="ARBA" id="ARBA00005773"/>
    </source>
</evidence>
<name>A0A368FUE5_ANCCA</name>